<dbReference type="Proteomes" id="UP000198480">
    <property type="component" value="Unassembled WGS sequence"/>
</dbReference>
<evidence type="ECO:0000256" key="3">
    <source>
        <dbReference type="ARBA" id="ARBA00022801"/>
    </source>
</evidence>
<dbReference type="Gene3D" id="3.90.1720.10">
    <property type="entry name" value="endopeptidase domain like (from Nostoc punctiforme)"/>
    <property type="match status" value="1"/>
</dbReference>
<evidence type="ECO:0000259" key="6">
    <source>
        <dbReference type="PROSITE" id="PS51935"/>
    </source>
</evidence>
<dbReference type="InterPro" id="IPR041382">
    <property type="entry name" value="SH3_16"/>
</dbReference>
<dbReference type="AlphaFoldDB" id="A0A239CIL4"/>
<comment type="similarity">
    <text evidence="1">Belongs to the peptidase C40 family.</text>
</comment>
<dbReference type="PANTHER" id="PTHR47053:SF1">
    <property type="entry name" value="MUREIN DD-ENDOPEPTIDASE MEPH-RELATED"/>
    <property type="match status" value="1"/>
</dbReference>
<proteinExistence type="inferred from homology"/>
<evidence type="ECO:0000256" key="2">
    <source>
        <dbReference type="ARBA" id="ARBA00022670"/>
    </source>
</evidence>
<evidence type="ECO:0000256" key="4">
    <source>
        <dbReference type="ARBA" id="ARBA00022807"/>
    </source>
</evidence>
<dbReference type="Pfam" id="PF00877">
    <property type="entry name" value="NLPC_P60"/>
    <property type="match status" value="1"/>
</dbReference>
<feature type="signal peptide" evidence="5">
    <location>
        <begin position="1"/>
        <end position="22"/>
    </location>
</feature>
<dbReference type="PROSITE" id="PS51257">
    <property type="entry name" value="PROKAR_LIPOPROTEIN"/>
    <property type="match status" value="1"/>
</dbReference>
<dbReference type="InterPro" id="IPR000064">
    <property type="entry name" value="NLP_P60_dom"/>
</dbReference>
<evidence type="ECO:0000313" key="7">
    <source>
        <dbReference type="EMBL" id="SNS20025.1"/>
    </source>
</evidence>
<dbReference type="PROSITE" id="PS51935">
    <property type="entry name" value="NLPC_P60"/>
    <property type="match status" value="1"/>
</dbReference>
<gene>
    <name evidence="7" type="ORF">SAMN06295967_10570</name>
</gene>
<dbReference type="Gene3D" id="2.30.30.40">
    <property type="entry name" value="SH3 Domains"/>
    <property type="match status" value="2"/>
</dbReference>
<dbReference type="EMBL" id="FZOK01000005">
    <property type="protein sequence ID" value="SNS20025.1"/>
    <property type="molecule type" value="Genomic_DNA"/>
</dbReference>
<dbReference type="OrthoDB" id="9813368at2"/>
<dbReference type="Pfam" id="PF18348">
    <property type="entry name" value="SH3_16"/>
    <property type="match status" value="1"/>
</dbReference>
<accession>A0A239CIL4</accession>
<keyword evidence="4" id="KW-0788">Thiol protease</keyword>
<keyword evidence="2" id="KW-0645">Protease</keyword>
<dbReference type="PANTHER" id="PTHR47053">
    <property type="entry name" value="MUREIN DD-ENDOPEPTIDASE MEPH-RELATED"/>
    <property type="match status" value="1"/>
</dbReference>
<dbReference type="InterPro" id="IPR051202">
    <property type="entry name" value="Peptidase_C40"/>
</dbReference>
<dbReference type="GO" id="GO:0008234">
    <property type="term" value="F:cysteine-type peptidase activity"/>
    <property type="evidence" value="ECO:0007669"/>
    <property type="project" value="UniProtKB-KW"/>
</dbReference>
<dbReference type="SUPFAM" id="SSF54001">
    <property type="entry name" value="Cysteine proteinases"/>
    <property type="match status" value="1"/>
</dbReference>
<dbReference type="GO" id="GO:0006508">
    <property type="term" value="P:proteolysis"/>
    <property type="evidence" value="ECO:0007669"/>
    <property type="project" value="UniProtKB-KW"/>
</dbReference>
<keyword evidence="3" id="KW-0378">Hydrolase</keyword>
<dbReference type="RefSeq" id="WP_089239143.1">
    <property type="nucleotide sequence ID" value="NZ_FZOK01000005.1"/>
</dbReference>
<keyword evidence="5" id="KW-0732">Signal</keyword>
<sequence>MKNYTLASFMLLLILFSISSCQSPSEDKIQEAIDTFRIGYAPDKRVALWDIHWDGKILSGETNLDHALVPFLEHIDTLGVKYENQIKLLPDPALEGKHYGLVTISVANIRSDAKHSAEMATQAIMGTPLKVLKKKDSWYLIQTPEGYISWVDAAGIVLKTEQEMLAWQKSDKVIFTELTGHIFLDENETAFVSDLVAGNIVAIDEETRYHVRVALPDGRVGLVRKNQVMSYEAWLNSRKTSPENLINTAKSMMGSPYLWGGTSIKGVDCSGFTKTIFFLNGAIIPRDASQQIHEGEEVDIDKNWDNLQVGDLLFFGEKATADKKERVVHVGMWIGDNSFIHSRGRVRISSFDPANPDYDEYELNRYLRTKRIIGKESKNIKNVEGLFESVPN</sequence>
<feature type="chain" id="PRO_5013054162" evidence="5">
    <location>
        <begin position="23"/>
        <end position="392"/>
    </location>
</feature>
<protein>
    <submittedName>
        <fullName evidence="7">SH3 domain-containing protein</fullName>
    </submittedName>
</protein>
<dbReference type="InterPro" id="IPR038765">
    <property type="entry name" value="Papain-like_cys_pep_sf"/>
</dbReference>
<organism evidence="7 8">
    <name type="scientific">Belliella buryatensis</name>
    <dbReference type="NCBI Taxonomy" id="1500549"/>
    <lineage>
        <taxon>Bacteria</taxon>
        <taxon>Pseudomonadati</taxon>
        <taxon>Bacteroidota</taxon>
        <taxon>Cytophagia</taxon>
        <taxon>Cytophagales</taxon>
        <taxon>Cyclobacteriaceae</taxon>
        <taxon>Belliella</taxon>
    </lineage>
</organism>
<evidence type="ECO:0000256" key="1">
    <source>
        <dbReference type="ARBA" id="ARBA00007074"/>
    </source>
</evidence>
<reference evidence="8" key="1">
    <citation type="submission" date="2017-06" db="EMBL/GenBank/DDBJ databases">
        <authorList>
            <person name="Varghese N."/>
            <person name="Submissions S."/>
        </authorList>
    </citation>
    <scope>NUCLEOTIDE SEQUENCE [LARGE SCALE GENOMIC DNA]</scope>
    <source>
        <strain evidence="8">5C</strain>
    </source>
</reference>
<keyword evidence="8" id="KW-1185">Reference proteome</keyword>
<evidence type="ECO:0000256" key="5">
    <source>
        <dbReference type="SAM" id="SignalP"/>
    </source>
</evidence>
<name>A0A239CIL4_9BACT</name>
<evidence type="ECO:0000313" key="8">
    <source>
        <dbReference type="Proteomes" id="UP000198480"/>
    </source>
</evidence>
<feature type="domain" description="NlpC/P60" evidence="6">
    <location>
        <begin position="239"/>
        <end position="373"/>
    </location>
</feature>